<dbReference type="CDD" id="cd02846">
    <property type="entry name" value="PAZ_argonaute_like"/>
    <property type="match status" value="1"/>
</dbReference>
<name>A0A835I8D5_9MAGN</name>
<keyword evidence="3" id="KW-1185">Reference proteome</keyword>
<protein>
    <recommendedName>
        <fullName evidence="1">PAZ domain-containing protein</fullName>
    </recommendedName>
</protein>
<dbReference type="SUPFAM" id="SSF101690">
    <property type="entry name" value="PAZ domain"/>
    <property type="match status" value="1"/>
</dbReference>
<evidence type="ECO:0000313" key="2">
    <source>
        <dbReference type="EMBL" id="KAF9613156.1"/>
    </source>
</evidence>
<dbReference type="InterPro" id="IPR036085">
    <property type="entry name" value="PAZ_dom_sf"/>
</dbReference>
<dbReference type="OrthoDB" id="1738338at2759"/>
<dbReference type="Pfam" id="PF16488">
    <property type="entry name" value="ArgoL2"/>
    <property type="match status" value="1"/>
</dbReference>
<gene>
    <name evidence="2" type="ORF">IFM89_005927</name>
</gene>
<dbReference type="Proteomes" id="UP000631114">
    <property type="component" value="Unassembled WGS sequence"/>
</dbReference>
<evidence type="ECO:0000259" key="1">
    <source>
        <dbReference type="PROSITE" id="PS50821"/>
    </source>
</evidence>
<dbReference type="SMART" id="SM00949">
    <property type="entry name" value="PAZ"/>
    <property type="match status" value="1"/>
</dbReference>
<dbReference type="PROSITE" id="PS50821">
    <property type="entry name" value="PAZ"/>
    <property type="match status" value="1"/>
</dbReference>
<dbReference type="AlphaFoldDB" id="A0A835I8D5"/>
<dbReference type="Pfam" id="PF02170">
    <property type="entry name" value="PAZ"/>
    <property type="match status" value="1"/>
</dbReference>
<dbReference type="EMBL" id="JADFTS010000003">
    <property type="protein sequence ID" value="KAF9613156.1"/>
    <property type="molecule type" value="Genomic_DNA"/>
</dbReference>
<organism evidence="2 3">
    <name type="scientific">Coptis chinensis</name>
    <dbReference type="NCBI Taxonomy" id="261450"/>
    <lineage>
        <taxon>Eukaryota</taxon>
        <taxon>Viridiplantae</taxon>
        <taxon>Streptophyta</taxon>
        <taxon>Embryophyta</taxon>
        <taxon>Tracheophyta</taxon>
        <taxon>Spermatophyta</taxon>
        <taxon>Magnoliopsida</taxon>
        <taxon>Ranunculales</taxon>
        <taxon>Ranunculaceae</taxon>
        <taxon>Coptidoideae</taxon>
        <taxon>Coptis</taxon>
    </lineage>
</organism>
<dbReference type="InterPro" id="IPR032472">
    <property type="entry name" value="ArgoL2"/>
</dbReference>
<evidence type="ECO:0000313" key="3">
    <source>
        <dbReference type="Proteomes" id="UP000631114"/>
    </source>
</evidence>
<accession>A0A835I8D5</accession>
<dbReference type="GO" id="GO:0003723">
    <property type="term" value="F:RNA binding"/>
    <property type="evidence" value="ECO:0007669"/>
    <property type="project" value="InterPro"/>
</dbReference>
<sequence>MNDFLPISMRDITKFASKGGRTGWDKVGRLVNIHNAVRECDVLFLASCPDVFFKKQILCKDRAFFFFDEFHSIAPKRGHDNTGVTDFTGSYDVAATSFYEAIPVVDYVQRLLNLRDPSQPLSDSDRIKAMKGLRVELTHVKEGKRNKISGITTQPLVECLHADEGGQRMYVAQYFHDKYHVKMRYGHWPAFQAGSDSKPAYLPMEVCKIVEGQRYSKKLNEKQVTAMLRASCQRPKQMEDNIQTMALHNDYKNDRFAKEFGIEVIPQLAVIQNARVLPAPMLKYHDTGRDVKLQPRVGQWNMINAVKCLLYM</sequence>
<proteinExistence type="predicted"/>
<reference evidence="2 3" key="1">
    <citation type="submission" date="2020-10" db="EMBL/GenBank/DDBJ databases">
        <title>The Coptis chinensis genome and diversification of protoberbering-type alkaloids.</title>
        <authorList>
            <person name="Wang B."/>
            <person name="Shu S."/>
            <person name="Song C."/>
            <person name="Liu Y."/>
        </authorList>
    </citation>
    <scope>NUCLEOTIDE SEQUENCE [LARGE SCALE GENOMIC DNA]</scope>
    <source>
        <strain evidence="2">HL-2020</strain>
        <tissue evidence="2">Leaf</tissue>
    </source>
</reference>
<dbReference type="PANTHER" id="PTHR22891">
    <property type="entry name" value="EUKARYOTIC TRANSLATION INITIATION FACTOR 2C"/>
    <property type="match status" value="1"/>
</dbReference>
<dbReference type="InterPro" id="IPR003100">
    <property type="entry name" value="PAZ_dom"/>
</dbReference>
<feature type="domain" description="PAZ" evidence="1">
    <location>
        <begin position="103"/>
        <end position="211"/>
    </location>
</feature>
<dbReference type="Gene3D" id="2.170.260.10">
    <property type="entry name" value="paz domain"/>
    <property type="match status" value="1"/>
</dbReference>
<comment type="caution">
    <text evidence="2">The sequence shown here is derived from an EMBL/GenBank/DDBJ whole genome shotgun (WGS) entry which is preliminary data.</text>
</comment>